<dbReference type="GO" id="GO:0003676">
    <property type="term" value="F:nucleic acid binding"/>
    <property type="evidence" value="ECO:0007669"/>
    <property type="project" value="InterPro"/>
</dbReference>
<sequence>MPLCNRLRESNSMSSRQTTDFLAEIRDQPMDDSILDEPSTLTAPGISNTAPSRPEATSDIADTFNLFKSYLDSKLENLKDQLSTDSSSASIVSSIITKLSRRNKLIRIADKSPAGWTTVREYESDDLASDSDDEKRMRQAENRALRTLRERRRYRPYKKPSATVSTPSDDRSPAPTSFQRSFRPYTKQRRQPSPYDICYNCRKYGHWKSQCTAPSVQSSAPSVGVNK</sequence>
<dbReference type="OrthoDB" id="5990277at2759"/>
<keyword evidence="1" id="KW-0863">Zinc-finger</keyword>
<dbReference type="SUPFAM" id="SSF57756">
    <property type="entry name" value="Retrovirus zinc finger-like domains"/>
    <property type="match status" value="1"/>
</dbReference>
<protein>
    <recommendedName>
        <fullName evidence="3">CCHC-type domain-containing protein</fullName>
    </recommendedName>
</protein>
<keyword evidence="1" id="KW-0862">Zinc</keyword>
<keyword evidence="1" id="KW-0479">Metal-binding</keyword>
<dbReference type="AlphaFoldDB" id="A0A8W8MHX2"/>
<dbReference type="Proteomes" id="UP000005408">
    <property type="component" value="Unassembled WGS sequence"/>
</dbReference>
<dbReference type="OMA" id="WKSQCSA"/>
<dbReference type="InterPro" id="IPR036875">
    <property type="entry name" value="Znf_CCHC_sf"/>
</dbReference>
<dbReference type="EnsemblMetazoa" id="G3327.1">
    <property type="protein sequence ID" value="G3327.1:cds"/>
    <property type="gene ID" value="G3327"/>
</dbReference>
<name>A0A8W8MHX2_MAGGI</name>
<evidence type="ECO:0000259" key="3">
    <source>
        <dbReference type="PROSITE" id="PS50158"/>
    </source>
</evidence>
<reference evidence="4" key="1">
    <citation type="submission" date="2022-08" db="UniProtKB">
        <authorList>
            <consortium name="EnsemblMetazoa"/>
        </authorList>
    </citation>
    <scope>IDENTIFICATION</scope>
    <source>
        <strain evidence="4">05x7-T-G4-1.051#20</strain>
    </source>
</reference>
<dbReference type="SMART" id="SM00343">
    <property type="entry name" value="ZnF_C2HC"/>
    <property type="match status" value="1"/>
</dbReference>
<feature type="domain" description="CCHC-type" evidence="3">
    <location>
        <begin position="198"/>
        <end position="211"/>
    </location>
</feature>
<dbReference type="GO" id="GO:0008270">
    <property type="term" value="F:zinc ion binding"/>
    <property type="evidence" value="ECO:0007669"/>
    <property type="project" value="UniProtKB-KW"/>
</dbReference>
<organism evidence="4 5">
    <name type="scientific">Magallana gigas</name>
    <name type="common">Pacific oyster</name>
    <name type="synonym">Crassostrea gigas</name>
    <dbReference type="NCBI Taxonomy" id="29159"/>
    <lineage>
        <taxon>Eukaryota</taxon>
        <taxon>Metazoa</taxon>
        <taxon>Spiralia</taxon>
        <taxon>Lophotrochozoa</taxon>
        <taxon>Mollusca</taxon>
        <taxon>Bivalvia</taxon>
        <taxon>Autobranchia</taxon>
        <taxon>Pteriomorphia</taxon>
        <taxon>Ostreida</taxon>
        <taxon>Ostreoidea</taxon>
        <taxon>Ostreidae</taxon>
        <taxon>Magallana</taxon>
    </lineage>
</organism>
<evidence type="ECO:0000313" key="5">
    <source>
        <dbReference type="Proteomes" id="UP000005408"/>
    </source>
</evidence>
<dbReference type="InterPro" id="IPR001878">
    <property type="entry name" value="Znf_CCHC"/>
</dbReference>
<dbReference type="PROSITE" id="PS50158">
    <property type="entry name" value="ZF_CCHC"/>
    <property type="match status" value="1"/>
</dbReference>
<accession>A0A8W8MHX2</accession>
<feature type="region of interest" description="Disordered" evidence="2">
    <location>
        <begin position="144"/>
        <end position="194"/>
    </location>
</feature>
<evidence type="ECO:0000256" key="1">
    <source>
        <dbReference type="PROSITE-ProRule" id="PRU00047"/>
    </source>
</evidence>
<evidence type="ECO:0000313" key="4">
    <source>
        <dbReference type="EnsemblMetazoa" id="G3327.1:cds"/>
    </source>
</evidence>
<keyword evidence="5" id="KW-1185">Reference proteome</keyword>
<evidence type="ECO:0000256" key="2">
    <source>
        <dbReference type="SAM" id="MobiDB-lite"/>
    </source>
</evidence>
<proteinExistence type="predicted"/>
<dbReference type="Gene3D" id="4.10.60.10">
    <property type="entry name" value="Zinc finger, CCHC-type"/>
    <property type="match status" value="1"/>
</dbReference>
<dbReference type="Pfam" id="PF00098">
    <property type="entry name" value="zf-CCHC"/>
    <property type="match status" value="1"/>
</dbReference>
<feature type="compositionally biased region" description="Basic residues" evidence="2">
    <location>
        <begin position="149"/>
        <end position="158"/>
    </location>
</feature>